<dbReference type="PANTHER" id="PTHR43420">
    <property type="entry name" value="ACETYLTRANSFERASE"/>
    <property type="match status" value="1"/>
</dbReference>
<dbReference type="PANTHER" id="PTHR43420:SF41">
    <property type="entry name" value="IAA ACETYLTRANSFERASE"/>
    <property type="match status" value="1"/>
</dbReference>
<dbReference type="Gene3D" id="3.40.630.30">
    <property type="match status" value="1"/>
</dbReference>
<dbReference type="EMBL" id="NPOA01000008">
    <property type="protein sequence ID" value="PAV29193.1"/>
    <property type="molecule type" value="Genomic_DNA"/>
</dbReference>
<accession>A0A2A2IDP8</accession>
<evidence type="ECO:0000259" key="3">
    <source>
        <dbReference type="PROSITE" id="PS51186"/>
    </source>
</evidence>
<proteinExistence type="predicted"/>
<dbReference type="InterPro" id="IPR000182">
    <property type="entry name" value="GNAT_dom"/>
</dbReference>
<evidence type="ECO:0000256" key="1">
    <source>
        <dbReference type="ARBA" id="ARBA00022679"/>
    </source>
</evidence>
<name>A0A2A2IDP8_9BACI</name>
<keyword evidence="2" id="KW-0012">Acyltransferase</keyword>
<dbReference type="RefSeq" id="WP_095655864.1">
    <property type="nucleotide sequence ID" value="NZ_NPOA01000008.1"/>
</dbReference>
<dbReference type="InterPro" id="IPR050680">
    <property type="entry name" value="YpeA/RimI_acetyltransf"/>
</dbReference>
<organism evidence="4 5">
    <name type="scientific">Virgibacillus profundi</name>
    <dbReference type="NCBI Taxonomy" id="2024555"/>
    <lineage>
        <taxon>Bacteria</taxon>
        <taxon>Bacillati</taxon>
        <taxon>Bacillota</taxon>
        <taxon>Bacilli</taxon>
        <taxon>Bacillales</taxon>
        <taxon>Bacillaceae</taxon>
        <taxon>Virgibacillus</taxon>
    </lineage>
</organism>
<protein>
    <submittedName>
        <fullName evidence="4">GNAT family N-acetyltransferase</fullName>
    </submittedName>
</protein>
<dbReference type="Proteomes" id="UP000218887">
    <property type="component" value="Unassembled WGS sequence"/>
</dbReference>
<comment type="caution">
    <text evidence="4">The sequence shown here is derived from an EMBL/GenBank/DDBJ whole genome shotgun (WGS) entry which is preliminary data.</text>
</comment>
<sequence length="148" mass="17180">MTIRKATYHETQEILDYSIDVLKEASMGYVIPTQEKAHQMVFSFLSAGYYLVYIEKNVIKGWIAVTSTIDYYTDDTVGIIPEIYVLPNYRRQGLAEILFKEALKLLKEEGYTKVQLNVFSGNHIKHLYQKLGFQEISTLMEIKLDNEI</sequence>
<dbReference type="AlphaFoldDB" id="A0A2A2IDP8"/>
<gene>
    <name evidence="4" type="ORF">CIL05_12405</name>
</gene>
<evidence type="ECO:0000256" key="2">
    <source>
        <dbReference type="ARBA" id="ARBA00023315"/>
    </source>
</evidence>
<dbReference type="InterPro" id="IPR016181">
    <property type="entry name" value="Acyl_CoA_acyltransferase"/>
</dbReference>
<dbReference type="SUPFAM" id="SSF55729">
    <property type="entry name" value="Acyl-CoA N-acyltransferases (Nat)"/>
    <property type="match status" value="1"/>
</dbReference>
<reference evidence="4 5" key="1">
    <citation type="submission" date="2017-08" db="EMBL/GenBank/DDBJ databases">
        <title>Virgibacillus indicus sp. nov. and Virgibacillus profoundi sp. nov, two moderately halophilic bacteria isolated from marine sediment by using the Microfluidic Streak Plate.</title>
        <authorList>
            <person name="Xu B."/>
            <person name="Hu B."/>
            <person name="Wang J."/>
            <person name="Zhu Y."/>
            <person name="Huang L."/>
            <person name="Du W."/>
            <person name="Huang Y."/>
        </authorList>
    </citation>
    <scope>NUCLEOTIDE SEQUENCE [LARGE SCALE GENOMIC DNA]</scope>
    <source>
        <strain evidence="4 5">IO3-P3-H5</strain>
    </source>
</reference>
<dbReference type="Pfam" id="PF00583">
    <property type="entry name" value="Acetyltransf_1"/>
    <property type="match status" value="1"/>
</dbReference>
<evidence type="ECO:0000313" key="4">
    <source>
        <dbReference type="EMBL" id="PAV29193.1"/>
    </source>
</evidence>
<keyword evidence="1 4" id="KW-0808">Transferase</keyword>
<dbReference type="PROSITE" id="PS51186">
    <property type="entry name" value="GNAT"/>
    <property type="match status" value="1"/>
</dbReference>
<dbReference type="GO" id="GO:0016747">
    <property type="term" value="F:acyltransferase activity, transferring groups other than amino-acyl groups"/>
    <property type="evidence" value="ECO:0007669"/>
    <property type="project" value="InterPro"/>
</dbReference>
<keyword evidence="5" id="KW-1185">Reference proteome</keyword>
<evidence type="ECO:0000313" key="5">
    <source>
        <dbReference type="Proteomes" id="UP000218887"/>
    </source>
</evidence>
<dbReference type="OrthoDB" id="156739at2"/>
<feature type="domain" description="N-acetyltransferase" evidence="3">
    <location>
        <begin position="1"/>
        <end position="148"/>
    </location>
</feature>
<dbReference type="CDD" id="cd04301">
    <property type="entry name" value="NAT_SF"/>
    <property type="match status" value="1"/>
</dbReference>